<accession>A0A2K1DXE5</accession>
<dbReference type="Proteomes" id="UP000236641">
    <property type="component" value="Unassembled WGS sequence"/>
</dbReference>
<evidence type="ECO:0000313" key="2">
    <source>
        <dbReference type="Proteomes" id="UP000236641"/>
    </source>
</evidence>
<evidence type="ECO:0000313" key="1">
    <source>
        <dbReference type="EMBL" id="PNQ72712.1"/>
    </source>
</evidence>
<comment type="caution">
    <text evidence="1">The sequence shown here is derived from an EMBL/GenBank/DDBJ whole genome shotgun (WGS) entry which is preliminary data.</text>
</comment>
<gene>
    <name evidence="1" type="ORF">C1T31_11260</name>
</gene>
<protein>
    <recommendedName>
        <fullName evidence="3">LVIVD repeat-containing protein</fullName>
    </recommendedName>
</protein>
<dbReference type="SUPFAM" id="SSF63825">
    <property type="entry name" value="YWTD domain"/>
    <property type="match status" value="1"/>
</dbReference>
<organism evidence="1 2">
    <name type="scientific">Hanstruepera neustonica</name>
    <dbReference type="NCBI Taxonomy" id="1445657"/>
    <lineage>
        <taxon>Bacteria</taxon>
        <taxon>Pseudomonadati</taxon>
        <taxon>Bacteroidota</taxon>
        <taxon>Flavobacteriia</taxon>
        <taxon>Flavobacteriales</taxon>
        <taxon>Flavobacteriaceae</taxon>
        <taxon>Hanstruepera</taxon>
    </lineage>
</organism>
<dbReference type="PROSITE" id="PS51257">
    <property type="entry name" value="PROKAR_LIPOPROTEIN"/>
    <property type="match status" value="1"/>
</dbReference>
<evidence type="ECO:0008006" key="3">
    <source>
        <dbReference type="Google" id="ProtNLM"/>
    </source>
</evidence>
<dbReference type="AlphaFoldDB" id="A0A2K1DXE5"/>
<sequence>MNKTANMKKYIFIIISLLFIGCDSDSNSIDNGFASSSETGQGGSLARFTILNDYLYTVDNRYLNVFNISNPEQPVQVNTVEIGFNIETLFNYKQYLYMGSRNGMYIYGIQNPEMPEYLSDVQHFTACDPVIANDQFAFVTLKGGNQCGTNLNKLEIYNVTDIVNPVLVSERNLTGPIGLGLFNNYLFVCDDEVKIFDVSYPENSVLITAINRQAFDVIIQDDLLILIGANGLYQYRLDENNIENIQELSALNI</sequence>
<name>A0A2K1DXE5_9FLAO</name>
<proteinExistence type="predicted"/>
<dbReference type="EMBL" id="POWF01000007">
    <property type="protein sequence ID" value="PNQ72712.1"/>
    <property type="molecule type" value="Genomic_DNA"/>
</dbReference>
<reference evidence="1 2" key="1">
    <citation type="submission" date="2018-01" db="EMBL/GenBank/DDBJ databases">
        <title>The draft genome of Hanstruepera neustonica JCM19743.</title>
        <authorList>
            <person name="He R.-H."/>
            <person name="Du Z.-J."/>
        </authorList>
    </citation>
    <scope>NUCLEOTIDE SEQUENCE [LARGE SCALE GENOMIC DNA]</scope>
    <source>
        <strain evidence="1 2">JCM19743</strain>
    </source>
</reference>
<keyword evidence="2" id="KW-1185">Reference proteome</keyword>